<comment type="similarity">
    <text evidence="1 5">Belongs to the BZR/LAT61 family.</text>
</comment>
<evidence type="ECO:0000313" key="8">
    <source>
        <dbReference type="EMBL" id="KAK1375511.1"/>
    </source>
</evidence>
<dbReference type="GO" id="GO:0009742">
    <property type="term" value="P:brassinosteroid mediated signaling pathway"/>
    <property type="evidence" value="ECO:0007669"/>
    <property type="project" value="UniProtKB-UniRule"/>
</dbReference>
<comment type="caution">
    <text evidence="8">The sequence shown here is derived from an EMBL/GenBank/DDBJ whole genome shotgun (WGS) entry which is preliminary data.</text>
</comment>
<dbReference type="EMBL" id="JAUIZM010000007">
    <property type="protein sequence ID" value="KAK1375511.1"/>
    <property type="molecule type" value="Genomic_DNA"/>
</dbReference>
<keyword evidence="2 5" id="KW-0805">Transcription regulation</keyword>
<feature type="compositionally biased region" description="Basic and acidic residues" evidence="6">
    <location>
        <begin position="1"/>
        <end position="12"/>
    </location>
</feature>
<evidence type="ECO:0000256" key="3">
    <source>
        <dbReference type="ARBA" id="ARBA00023125"/>
    </source>
</evidence>
<dbReference type="InterPro" id="IPR033264">
    <property type="entry name" value="BZR"/>
</dbReference>
<dbReference type="GO" id="GO:0003700">
    <property type="term" value="F:DNA-binding transcription factor activity"/>
    <property type="evidence" value="ECO:0007669"/>
    <property type="project" value="UniProtKB-UniRule"/>
</dbReference>
<reference evidence="8" key="2">
    <citation type="submission" date="2023-05" db="EMBL/GenBank/DDBJ databases">
        <authorList>
            <person name="Schelkunov M.I."/>
        </authorList>
    </citation>
    <scope>NUCLEOTIDE SEQUENCE</scope>
    <source>
        <strain evidence="8">Hsosn_3</strain>
        <tissue evidence="8">Leaf</tissue>
    </source>
</reference>
<dbReference type="Pfam" id="PF05687">
    <property type="entry name" value="BES1_N"/>
    <property type="match status" value="1"/>
</dbReference>
<keyword evidence="5" id="KW-1070">Brassinosteroid signaling pathway</keyword>
<dbReference type="InterPro" id="IPR008540">
    <property type="entry name" value="BES1_N"/>
</dbReference>
<sequence length="202" mass="21970">MGRREDCKDRRIQARGTCGGSAPVSPCSFYNLSPCASYNPSPGSSSFPSPASSSYPSNANVDGNSLIPWLKNLSSSSSSASSSKIQHQHMQSGSISAPVTSPMNSPARTPRFRTQSGWNAPHYSAVPFSTPPSPDYHIFPNPDNWFKGLRIPQSGPCSPKPCVSKSIWLHGGGSSRRWFLHVDSWTEWDVLSSFGSKYRPEC</sequence>
<evidence type="ECO:0000256" key="5">
    <source>
        <dbReference type="RuleBase" id="RU369040"/>
    </source>
</evidence>
<gene>
    <name evidence="8" type="ORF">POM88_031704</name>
</gene>
<evidence type="ECO:0000313" key="9">
    <source>
        <dbReference type="Proteomes" id="UP001237642"/>
    </source>
</evidence>
<dbReference type="Proteomes" id="UP001237642">
    <property type="component" value="Unassembled WGS sequence"/>
</dbReference>
<evidence type="ECO:0000256" key="1">
    <source>
        <dbReference type="ARBA" id="ARBA00005909"/>
    </source>
</evidence>
<dbReference type="GO" id="GO:0006351">
    <property type="term" value="P:DNA-templated transcription"/>
    <property type="evidence" value="ECO:0007669"/>
    <property type="project" value="InterPro"/>
</dbReference>
<feature type="domain" description="BES1/BZR1 plant transcription factor N-terminal" evidence="7">
    <location>
        <begin position="21"/>
        <end position="74"/>
    </location>
</feature>
<evidence type="ECO:0000256" key="2">
    <source>
        <dbReference type="ARBA" id="ARBA00023015"/>
    </source>
</evidence>
<keyword evidence="9" id="KW-1185">Reference proteome</keyword>
<keyword evidence="4 5" id="KW-0804">Transcription</keyword>
<protein>
    <recommendedName>
        <fullName evidence="5">Protein BZR1 homolog</fullName>
    </recommendedName>
    <alternativeName>
        <fullName evidence="5">Protein BRASSINAZOLE-RESISTANT 1 homolog</fullName>
    </alternativeName>
</protein>
<feature type="compositionally biased region" description="Polar residues" evidence="6">
    <location>
        <begin position="84"/>
        <end position="110"/>
    </location>
</feature>
<dbReference type="GO" id="GO:0003677">
    <property type="term" value="F:DNA binding"/>
    <property type="evidence" value="ECO:0007669"/>
    <property type="project" value="UniProtKB-UniRule"/>
</dbReference>
<keyword evidence="3 5" id="KW-0238">DNA-binding</keyword>
<dbReference type="PANTHER" id="PTHR31506:SF51">
    <property type="entry name" value="BES1_BZR1 HOMOLOG PROTEIN 4"/>
    <property type="match status" value="1"/>
</dbReference>
<comment type="function">
    <text evidence="5">Functions in brassinosteroid signaling. May function as transcriptional repressor.</text>
</comment>
<feature type="region of interest" description="Disordered" evidence="6">
    <location>
        <begin position="38"/>
        <end position="58"/>
    </location>
</feature>
<evidence type="ECO:0000256" key="4">
    <source>
        <dbReference type="ARBA" id="ARBA00023163"/>
    </source>
</evidence>
<dbReference type="GO" id="GO:0005634">
    <property type="term" value="C:nucleus"/>
    <property type="evidence" value="ECO:0007669"/>
    <property type="project" value="UniProtKB-SubCell"/>
</dbReference>
<dbReference type="PANTHER" id="PTHR31506">
    <property type="entry name" value="BES1/BZR1 HOMOLOG PROTEIN 3-RELATED"/>
    <property type="match status" value="1"/>
</dbReference>
<proteinExistence type="inferred from homology"/>
<evidence type="ECO:0000259" key="7">
    <source>
        <dbReference type="Pfam" id="PF05687"/>
    </source>
</evidence>
<dbReference type="AlphaFoldDB" id="A0AAD8MJD1"/>
<evidence type="ECO:0000256" key="6">
    <source>
        <dbReference type="SAM" id="MobiDB-lite"/>
    </source>
</evidence>
<name>A0AAD8MJD1_9APIA</name>
<feature type="region of interest" description="Disordered" evidence="6">
    <location>
        <begin position="1"/>
        <end position="26"/>
    </location>
</feature>
<comment type="subcellular location">
    <subcellularLocation>
        <location evidence="5">Nucleus</location>
    </subcellularLocation>
</comment>
<feature type="region of interest" description="Disordered" evidence="6">
    <location>
        <begin position="78"/>
        <end position="110"/>
    </location>
</feature>
<accession>A0AAD8MJD1</accession>
<reference evidence="8" key="1">
    <citation type="submission" date="2023-02" db="EMBL/GenBank/DDBJ databases">
        <title>Genome of toxic invasive species Heracleum sosnowskyi carries increased number of genes despite the absence of recent whole-genome duplications.</title>
        <authorList>
            <person name="Schelkunov M."/>
            <person name="Shtratnikova V."/>
            <person name="Makarenko M."/>
            <person name="Klepikova A."/>
            <person name="Omelchenko D."/>
            <person name="Novikova G."/>
            <person name="Obukhova E."/>
            <person name="Bogdanov V."/>
            <person name="Penin A."/>
            <person name="Logacheva M."/>
        </authorList>
    </citation>
    <scope>NUCLEOTIDE SEQUENCE</scope>
    <source>
        <strain evidence="8">Hsosn_3</strain>
        <tissue evidence="8">Leaf</tissue>
    </source>
</reference>
<organism evidence="8 9">
    <name type="scientific">Heracleum sosnowskyi</name>
    <dbReference type="NCBI Taxonomy" id="360622"/>
    <lineage>
        <taxon>Eukaryota</taxon>
        <taxon>Viridiplantae</taxon>
        <taxon>Streptophyta</taxon>
        <taxon>Embryophyta</taxon>
        <taxon>Tracheophyta</taxon>
        <taxon>Spermatophyta</taxon>
        <taxon>Magnoliopsida</taxon>
        <taxon>eudicotyledons</taxon>
        <taxon>Gunneridae</taxon>
        <taxon>Pentapetalae</taxon>
        <taxon>asterids</taxon>
        <taxon>campanulids</taxon>
        <taxon>Apiales</taxon>
        <taxon>Apiaceae</taxon>
        <taxon>Apioideae</taxon>
        <taxon>apioid superclade</taxon>
        <taxon>Tordylieae</taxon>
        <taxon>Tordyliinae</taxon>
        <taxon>Heracleum</taxon>
    </lineage>
</organism>